<organism evidence="1 2">
    <name type="scientific">Microvirga splendida</name>
    <dbReference type="NCBI Taxonomy" id="2795727"/>
    <lineage>
        <taxon>Bacteria</taxon>
        <taxon>Pseudomonadati</taxon>
        <taxon>Pseudomonadota</taxon>
        <taxon>Alphaproteobacteria</taxon>
        <taxon>Hyphomicrobiales</taxon>
        <taxon>Methylobacteriaceae</taxon>
        <taxon>Microvirga</taxon>
    </lineage>
</organism>
<protein>
    <submittedName>
        <fullName evidence="1">Uncharacterized protein</fullName>
    </submittedName>
</protein>
<name>A0ABS0Y599_9HYPH</name>
<dbReference type="EMBL" id="JAELXT010000020">
    <property type="protein sequence ID" value="MBJ6127100.1"/>
    <property type="molecule type" value="Genomic_DNA"/>
</dbReference>
<dbReference type="Proteomes" id="UP000620670">
    <property type="component" value="Unassembled WGS sequence"/>
</dbReference>
<dbReference type="RefSeq" id="WP_199050327.1">
    <property type="nucleotide sequence ID" value="NZ_JAELXT010000020.1"/>
</dbReference>
<evidence type="ECO:0000313" key="2">
    <source>
        <dbReference type="Proteomes" id="UP000620670"/>
    </source>
</evidence>
<keyword evidence="2" id="KW-1185">Reference proteome</keyword>
<gene>
    <name evidence="1" type="ORF">JAO75_16990</name>
</gene>
<evidence type="ECO:0000313" key="1">
    <source>
        <dbReference type="EMBL" id="MBJ6127100.1"/>
    </source>
</evidence>
<sequence length="52" mass="5713">MLSFTVLLWAGLVTVLLAAVIGSMNAGRYVRKPAVVRVVARTKPSAWRSRNE</sequence>
<comment type="caution">
    <text evidence="1">The sequence shown here is derived from an EMBL/GenBank/DDBJ whole genome shotgun (WGS) entry which is preliminary data.</text>
</comment>
<accession>A0ABS0Y599</accession>
<proteinExistence type="predicted"/>
<reference evidence="2" key="1">
    <citation type="submission" date="2020-12" db="EMBL/GenBank/DDBJ databases">
        <title>Hymenobacter sp.</title>
        <authorList>
            <person name="Kim M.K."/>
        </authorList>
    </citation>
    <scope>NUCLEOTIDE SEQUENCE [LARGE SCALE GENOMIC DNA]</scope>
    <source>
        <strain evidence="2">BT325</strain>
    </source>
</reference>